<comment type="caution">
    <text evidence="1">The sequence shown here is derived from an EMBL/GenBank/DDBJ whole genome shotgun (WGS) entry which is preliminary data.</text>
</comment>
<accession>A0A1R3GXT8</accession>
<organism evidence="1 2">
    <name type="scientific">Corchorus olitorius</name>
    <dbReference type="NCBI Taxonomy" id="93759"/>
    <lineage>
        <taxon>Eukaryota</taxon>
        <taxon>Viridiplantae</taxon>
        <taxon>Streptophyta</taxon>
        <taxon>Embryophyta</taxon>
        <taxon>Tracheophyta</taxon>
        <taxon>Spermatophyta</taxon>
        <taxon>Magnoliopsida</taxon>
        <taxon>eudicotyledons</taxon>
        <taxon>Gunneridae</taxon>
        <taxon>Pentapetalae</taxon>
        <taxon>rosids</taxon>
        <taxon>malvids</taxon>
        <taxon>Malvales</taxon>
        <taxon>Malvaceae</taxon>
        <taxon>Grewioideae</taxon>
        <taxon>Apeibeae</taxon>
        <taxon>Corchorus</taxon>
    </lineage>
</organism>
<evidence type="ECO:0000313" key="2">
    <source>
        <dbReference type="Proteomes" id="UP000187203"/>
    </source>
</evidence>
<dbReference type="Proteomes" id="UP000187203">
    <property type="component" value="Unassembled WGS sequence"/>
</dbReference>
<name>A0A1R3GXT8_9ROSI</name>
<dbReference type="EMBL" id="AWUE01021235">
    <property type="protein sequence ID" value="OMO62925.1"/>
    <property type="molecule type" value="Genomic_DNA"/>
</dbReference>
<sequence length="45" mass="4735">MVLALPTAHSLSIVLTKTISPLPSTAPNGVCFVQISQPKFSNLLV</sequence>
<proteinExistence type="predicted"/>
<dbReference type="AlphaFoldDB" id="A0A1R3GXT8"/>
<evidence type="ECO:0000313" key="1">
    <source>
        <dbReference type="EMBL" id="OMO62925.1"/>
    </source>
</evidence>
<reference evidence="2" key="1">
    <citation type="submission" date="2013-09" db="EMBL/GenBank/DDBJ databases">
        <title>Corchorus olitorius genome sequencing.</title>
        <authorList>
            <person name="Alam M."/>
            <person name="Haque M.S."/>
            <person name="Islam M.S."/>
            <person name="Emdad E.M."/>
            <person name="Islam M.M."/>
            <person name="Ahmed B."/>
            <person name="Halim A."/>
            <person name="Hossen Q.M.M."/>
            <person name="Hossain M.Z."/>
            <person name="Ahmed R."/>
            <person name="Khan M.M."/>
            <person name="Islam R."/>
            <person name="Rashid M.M."/>
            <person name="Khan S.A."/>
            <person name="Rahman M.S."/>
            <person name="Alam M."/>
            <person name="Yahiya A.S."/>
            <person name="Khan M.S."/>
            <person name="Azam M.S."/>
            <person name="Haque T."/>
            <person name="Lashkar M.Z.H."/>
            <person name="Akhand A.I."/>
            <person name="Morshed G."/>
            <person name="Roy S."/>
            <person name="Uddin K.S."/>
            <person name="Rabeya T."/>
            <person name="Hossain A.S."/>
            <person name="Chowdhury A."/>
            <person name="Snigdha A.R."/>
            <person name="Mortoza M.S."/>
            <person name="Matin S.A."/>
            <person name="Hoque S.M.E."/>
            <person name="Islam M.K."/>
            <person name="Roy D.K."/>
            <person name="Haider R."/>
            <person name="Moosa M.M."/>
            <person name="Elias S.M."/>
            <person name="Hasan A.M."/>
            <person name="Jahan S."/>
            <person name="Shafiuddin M."/>
            <person name="Mahmood N."/>
            <person name="Shommy N.S."/>
        </authorList>
    </citation>
    <scope>NUCLEOTIDE SEQUENCE [LARGE SCALE GENOMIC DNA]</scope>
    <source>
        <strain evidence="2">cv. O-4</strain>
    </source>
</reference>
<gene>
    <name evidence="1" type="ORF">COLO4_32818</name>
</gene>
<keyword evidence="2" id="KW-1185">Reference proteome</keyword>
<protein>
    <submittedName>
        <fullName evidence="1">Uncharacterized protein</fullName>
    </submittedName>
</protein>